<dbReference type="Gene3D" id="3.30.70.330">
    <property type="match status" value="1"/>
</dbReference>
<dbReference type="EMBL" id="LWDF02001466">
    <property type="protein sequence ID" value="KAE8238644.1"/>
    <property type="molecule type" value="Genomic_DNA"/>
</dbReference>
<evidence type="ECO:0000256" key="2">
    <source>
        <dbReference type="PROSITE-ProRule" id="PRU00176"/>
    </source>
</evidence>
<organism evidence="5 6">
    <name type="scientific">Tilletia indica</name>
    <dbReference type="NCBI Taxonomy" id="43049"/>
    <lineage>
        <taxon>Eukaryota</taxon>
        <taxon>Fungi</taxon>
        <taxon>Dikarya</taxon>
        <taxon>Basidiomycota</taxon>
        <taxon>Ustilaginomycotina</taxon>
        <taxon>Exobasidiomycetes</taxon>
        <taxon>Tilletiales</taxon>
        <taxon>Tilletiaceae</taxon>
        <taxon>Tilletia</taxon>
    </lineage>
</organism>
<dbReference type="Pfam" id="PF00076">
    <property type="entry name" value="RRM_1"/>
    <property type="match status" value="1"/>
</dbReference>
<proteinExistence type="predicted"/>
<evidence type="ECO:0000256" key="1">
    <source>
        <dbReference type="ARBA" id="ARBA00022884"/>
    </source>
</evidence>
<dbReference type="InterPro" id="IPR012677">
    <property type="entry name" value="Nucleotide-bd_a/b_plait_sf"/>
</dbReference>
<evidence type="ECO:0000313" key="6">
    <source>
        <dbReference type="Proteomes" id="UP000077521"/>
    </source>
</evidence>
<comment type="caution">
    <text evidence="5">The sequence shown here is derived from an EMBL/GenBank/DDBJ whole genome shotgun (WGS) entry which is preliminary data.</text>
</comment>
<keyword evidence="6" id="KW-1185">Reference proteome</keyword>
<reference evidence="5" key="2">
    <citation type="journal article" date="2019" name="IMA Fungus">
        <title>Genome sequencing and comparison of five Tilletia species to identify candidate genes for the detection of regulated species infecting wheat.</title>
        <authorList>
            <person name="Nguyen H.D.T."/>
            <person name="Sultana T."/>
            <person name="Kesanakurti P."/>
            <person name="Hambleton S."/>
        </authorList>
    </citation>
    <scope>NUCLEOTIDE SEQUENCE</scope>
    <source>
        <strain evidence="5">DAOMC 236416</strain>
    </source>
</reference>
<protein>
    <recommendedName>
        <fullName evidence="4">RRM domain-containing protein</fullName>
    </recommendedName>
</protein>
<dbReference type="GO" id="GO:0000398">
    <property type="term" value="P:mRNA splicing, via spliceosome"/>
    <property type="evidence" value="ECO:0007669"/>
    <property type="project" value="TreeGrafter"/>
</dbReference>
<dbReference type="OrthoDB" id="252020at2759"/>
<dbReference type="SMART" id="SM00360">
    <property type="entry name" value="RRM"/>
    <property type="match status" value="1"/>
</dbReference>
<dbReference type="PANTHER" id="PTHR15481">
    <property type="entry name" value="RIBONUCLEIC ACID BINDING PROTEIN S1"/>
    <property type="match status" value="1"/>
</dbReference>
<evidence type="ECO:0000259" key="4">
    <source>
        <dbReference type="PROSITE" id="PS50102"/>
    </source>
</evidence>
<feature type="domain" description="RRM" evidence="4">
    <location>
        <begin position="97"/>
        <end position="172"/>
    </location>
</feature>
<sequence length="172" mass="18769">MSSTTHPTAQHRQQEEKKAHHGGNDWRARSPADQGWSRRAARFPGTGSSYRHDPRLPAGQGPPLLQWGAPSVSSSTRRKDGYGISSSQLDHAIDHGRAVRVDGFTTDTLPFHLANIFRAYGHVAGIDMPLSANQQNRGIATIVFESAREASKAVSHMHTGLIDGQAVHLHIE</sequence>
<dbReference type="AlphaFoldDB" id="A0A8T8SES5"/>
<dbReference type="Proteomes" id="UP000077521">
    <property type="component" value="Unassembled WGS sequence"/>
</dbReference>
<dbReference type="GO" id="GO:0003723">
    <property type="term" value="F:RNA binding"/>
    <property type="evidence" value="ECO:0007669"/>
    <property type="project" value="UniProtKB-UniRule"/>
</dbReference>
<reference evidence="5" key="1">
    <citation type="submission" date="2016-04" db="EMBL/GenBank/DDBJ databases">
        <authorList>
            <person name="Nguyen H.D."/>
            <person name="Samba Siva P."/>
            <person name="Cullis J."/>
            <person name="Levesque C.A."/>
            <person name="Hambleton S."/>
        </authorList>
    </citation>
    <scope>NUCLEOTIDE SEQUENCE</scope>
    <source>
        <strain evidence="5">DAOMC 236416</strain>
    </source>
</reference>
<keyword evidence="1 2" id="KW-0694">RNA-binding</keyword>
<feature type="compositionally biased region" description="Polar residues" evidence="3">
    <location>
        <begin position="1"/>
        <end position="11"/>
    </location>
</feature>
<dbReference type="GO" id="GO:0061574">
    <property type="term" value="C:ASAP complex"/>
    <property type="evidence" value="ECO:0007669"/>
    <property type="project" value="TreeGrafter"/>
</dbReference>
<gene>
    <name evidence="5" type="ORF">A4X13_0g8434</name>
</gene>
<dbReference type="PROSITE" id="PS50102">
    <property type="entry name" value="RRM"/>
    <property type="match status" value="1"/>
</dbReference>
<dbReference type="GO" id="GO:0005737">
    <property type="term" value="C:cytoplasm"/>
    <property type="evidence" value="ECO:0007669"/>
    <property type="project" value="TreeGrafter"/>
</dbReference>
<dbReference type="PANTHER" id="PTHR15481:SF0">
    <property type="entry name" value="LD23870P-RELATED"/>
    <property type="match status" value="1"/>
</dbReference>
<evidence type="ECO:0000313" key="5">
    <source>
        <dbReference type="EMBL" id="KAE8238644.1"/>
    </source>
</evidence>
<dbReference type="SUPFAM" id="SSF54928">
    <property type="entry name" value="RNA-binding domain, RBD"/>
    <property type="match status" value="1"/>
</dbReference>
<dbReference type="InterPro" id="IPR035979">
    <property type="entry name" value="RBD_domain_sf"/>
</dbReference>
<feature type="region of interest" description="Disordered" evidence="3">
    <location>
        <begin position="1"/>
        <end position="82"/>
    </location>
</feature>
<dbReference type="GO" id="GO:0005654">
    <property type="term" value="C:nucleoplasm"/>
    <property type="evidence" value="ECO:0007669"/>
    <property type="project" value="TreeGrafter"/>
</dbReference>
<evidence type="ECO:0000256" key="3">
    <source>
        <dbReference type="SAM" id="MobiDB-lite"/>
    </source>
</evidence>
<name>A0A8T8SES5_9BASI</name>
<dbReference type="InterPro" id="IPR000504">
    <property type="entry name" value="RRM_dom"/>
</dbReference>
<accession>A0A8T8SES5</accession>
<feature type="compositionally biased region" description="Basic and acidic residues" evidence="3">
    <location>
        <begin position="12"/>
        <end position="30"/>
    </location>
</feature>